<evidence type="ECO:0000313" key="6">
    <source>
        <dbReference type="Proteomes" id="UP000008144"/>
    </source>
</evidence>
<keyword evidence="1" id="KW-0067">ATP-binding</keyword>
<feature type="transmembrane region" description="Helical" evidence="3">
    <location>
        <begin position="234"/>
        <end position="257"/>
    </location>
</feature>
<dbReference type="PANTHER" id="PTHR24416">
    <property type="entry name" value="TYROSINE-PROTEIN KINASE RECEPTOR"/>
    <property type="match status" value="1"/>
</dbReference>
<dbReference type="PROSITE" id="PS50011">
    <property type="entry name" value="PROTEIN_KINASE_DOM"/>
    <property type="match status" value="1"/>
</dbReference>
<reference evidence="5" key="4">
    <citation type="submission" date="2025-09" db="UniProtKB">
        <authorList>
            <consortium name="Ensembl"/>
        </authorList>
    </citation>
    <scope>IDENTIFICATION</scope>
</reference>
<dbReference type="InterPro" id="IPR050122">
    <property type="entry name" value="RTK"/>
</dbReference>
<feature type="compositionally biased region" description="Acidic residues" evidence="2">
    <location>
        <begin position="338"/>
        <end position="350"/>
    </location>
</feature>
<dbReference type="Proteomes" id="UP000008144">
    <property type="component" value="Chromosome 8"/>
</dbReference>
<keyword evidence="3" id="KW-0472">Membrane</keyword>
<evidence type="ECO:0000313" key="5">
    <source>
        <dbReference type="Ensembl" id="ENSCINP00000024537.2"/>
    </source>
</evidence>
<dbReference type="InterPro" id="IPR000719">
    <property type="entry name" value="Prot_kinase_dom"/>
</dbReference>
<dbReference type="InParanoid" id="F6YXM6"/>
<evidence type="ECO:0000256" key="1">
    <source>
        <dbReference type="ARBA" id="ARBA00022840"/>
    </source>
</evidence>
<feature type="domain" description="Protein kinase" evidence="4">
    <location>
        <begin position="419"/>
        <end position="686"/>
    </location>
</feature>
<proteinExistence type="predicted"/>
<dbReference type="Ensembl" id="ENSCINT00000024783.2">
    <property type="protein sequence ID" value="ENSCINP00000024537.2"/>
    <property type="gene ID" value="ENSCING00000001252.3"/>
</dbReference>
<feature type="region of interest" description="Disordered" evidence="2">
    <location>
        <begin position="315"/>
        <end position="365"/>
    </location>
</feature>
<feature type="region of interest" description="Disordered" evidence="2">
    <location>
        <begin position="103"/>
        <end position="219"/>
    </location>
</feature>
<keyword evidence="6" id="KW-1185">Reference proteome</keyword>
<dbReference type="STRING" id="7719.ENSCINP00000024537"/>
<dbReference type="InterPro" id="IPR001245">
    <property type="entry name" value="Ser-Thr/Tyr_kinase_cat_dom"/>
</dbReference>
<organism evidence="5 6">
    <name type="scientific">Ciona intestinalis</name>
    <name type="common">Transparent sea squirt</name>
    <name type="synonym">Ascidia intestinalis</name>
    <dbReference type="NCBI Taxonomy" id="7719"/>
    <lineage>
        <taxon>Eukaryota</taxon>
        <taxon>Metazoa</taxon>
        <taxon>Chordata</taxon>
        <taxon>Tunicata</taxon>
        <taxon>Ascidiacea</taxon>
        <taxon>Phlebobranchia</taxon>
        <taxon>Cionidae</taxon>
        <taxon>Ciona</taxon>
    </lineage>
</organism>
<dbReference type="EMBL" id="EAAA01002600">
    <property type="status" value="NOT_ANNOTATED_CDS"/>
    <property type="molecule type" value="Genomic_DNA"/>
</dbReference>
<dbReference type="PANTHER" id="PTHR24416:SF611">
    <property type="entry name" value="TYROSINE-PROTEIN KINASE TRANSMEMBRANE RECEPTOR ROR"/>
    <property type="match status" value="1"/>
</dbReference>
<feature type="compositionally biased region" description="Polar residues" evidence="2">
    <location>
        <begin position="185"/>
        <end position="209"/>
    </location>
</feature>
<reference evidence="5" key="2">
    <citation type="journal article" date="2008" name="Genome Biol.">
        <title>Improved genome assembly and evidence-based global gene model set for the chordate Ciona intestinalis: new insight into intron and operon populations.</title>
        <authorList>
            <person name="Satou Y."/>
            <person name="Mineta K."/>
            <person name="Ogasawara M."/>
            <person name="Sasakura Y."/>
            <person name="Shoguchi E."/>
            <person name="Ueno K."/>
            <person name="Yamada L."/>
            <person name="Matsumoto J."/>
            <person name="Wasserscheid J."/>
            <person name="Dewar K."/>
            <person name="Wiley G.B."/>
            <person name="Macmil S.L."/>
            <person name="Roe B.A."/>
            <person name="Zeller R.W."/>
            <person name="Hastings K.E."/>
            <person name="Lemaire P."/>
            <person name="Lindquist E."/>
            <person name="Endo T."/>
            <person name="Hotta K."/>
            <person name="Inaba K."/>
        </authorList>
    </citation>
    <scope>NUCLEOTIDE SEQUENCE [LARGE SCALE GENOMIC DNA]</scope>
    <source>
        <strain evidence="5">wild type</strain>
    </source>
</reference>
<feature type="region of interest" description="Disordered" evidence="2">
    <location>
        <begin position="266"/>
        <end position="288"/>
    </location>
</feature>
<dbReference type="SUPFAM" id="SSF56112">
    <property type="entry name" value="Protein kinase-like (PK-like)"/>
    <property type="match status" value="1"/>
</dbReference>
<dbReference type="GO" id="GO:0004672">
    <property type="term" value="F:protein kinase activity"/>
    <property type="evidence" value="ECO:0007669"/>
    <property type="project" value="InterPro"/>
</dbReference>
<dbReference type="OMA" id="RNIVHCH"/>
<dbReference type="Gene3D" id="1.10.510.10">
    <property type="entry name" value="Transferase(Phosphotransferase) domain 1"/>
    <property type="match status" value="1"/>
</dbReference>
<evidence type="ECO:0000256" key="2">
    <source>
        <dbReference type="SAM" id="MobiDB-lite"/>
    </source>
</evidence>
<feature type="compositionally biased region" description="Low complexity" evidence="2">
    <location>
        <begin position="114"/>
        <end position="184"/>
    </location>
</feature>
<dbReference type="HOGENOM" id="CLU_383061_0_0_1"/>
<keyword evidence="3" id="KW-1133">Transmembrane helix</keyword>
<evidence type="ECO:0000256" key="3">
    <source>
        <dbReference type="SAM" id="Phobius"/>
    </source>
</evidence>
<name>F6YXM6_CIOIN</name>
<dbReference type="GO" id="GO:0005524">
    <property type="term" value="F:ATP binding"/>
    <property type="evidence" value="ECO:0007669"/>
    <property type="project" value="UniProtKB-KW"/>
</dbReference>
<dbReference type="GeneTree" id="ENSGT00940000164033"/>
<dbReference type="PRINTS" id="PR00109">
    <property type="entry name" value="TYRKINASE"/>
</dbReference>
<protein>
    <recommendedName>
        <fullName evidence="4">Protein kinase domain-containing protein</fullName>
    </recommendedName>
</protein>
<accession>F6YXM6</accession>
<keyword evidence="3" id="KW-0812">Transmembrane</keyword>
<reference evidence="5" key="3">
    <citation type="submission" date="2025-08" db="UniProtKB">
        <authorList>
            <consortium name="Ensembl"/>
        </authorList>
    </citation>
    <scope>IDENTIFICATION</scope>
</reference>
<dbReference type="AlphaFoldDB" id="F6YXM6"/>
<dbReference type="InterPro" id="IPR011009">
    <property type="entry name" value="Kinase-like_dom_sf"/>
</dbReference>
<keyword evidence="1" id="KW-0547">Nucleotide-binding</keyword>
<reference evidence="6" key="1">
    <citation type="journal article" date="2002" name="Science">
        <title>The draft genome of Ciona intestinalis: insights into chordate and vertebrate origins.</title>
        <authorList>
            <person name="Dehal P."/>
            <person name="Satou Y."/>
            <person name="Campbell R.K."/>
            <person name="Chapman J."/>
            <person name="Degnan B."/>
            <person name="De Tomaso A."/>
            <person name="Davidson B."/>
            <person name="Di Gregorio A."/>
            <person name="Gelpke M."/>
            <person name="Goodstein D.M."/>
            <person name="Harafuji N."/>
            <person name="Hastings K.E."/>
            <person name="Ho I."/>
            <person name="Hotta K."/>
            <person name="Huang W."/>
            <person name="Kawashima T."/>
            <person name="Lemaire P."/>
            <person name="Martinez D."/>
            <person name="Meinertzhagen I.A."/>
            <person name="Necula S."/>
            <person name="Nonaka M."/>
            <person name="Putnam N."/>
            <person name="Rash S."/>
            <person name="Saiga H."/>
            <person name="Satake M."/>
            <person name="Terry A."/>
            <person name="Yamada L."/>
            <person name="Wang H.G."/>
            <person name="Awazu S."/>
            <person name="Azumi K."/>
            <person name="Boore J."/>
            <person name="Branno M."/>
            <person name="Chin-Bow S."/>
            <person name="DeSantis R."/>
            <person name="Doyle S."/>
            <person name="Francino P."/>
            <person name="Keys D.N."/>
            <person name="Haga S."/>
            <person name="Hayashi H."/>
            <person name="Hino K."/>
            <person name="Imai K.S."/>
            <person name="Inaba K."/>
            <person name="Kano S."/>
            <person name="Kobayashi K."/>
            <person name="Kobayashi M."/>
            <person name="Lee B.I."/>
            <person name="Makabe K.W."/>
            <person name="Manohar C."/>
            <person name="Matassi G."/>
            <person name="Medina M."/>
            <person name="Mochizuki Y."/>
            <person name="Mount S."/>
            <person name="Morishita T."/>
            <person name="Miura S."/>
            <person name="Nakayama A."/>
            <person name="Nishizaka S."/>
            <person name="Nomoto H."/>
            <person name="Ohta F."/>
            <person name="Oishi K."/>
            <person name="Rigoutsos I."/>
            <person name="Sano M."/>
            <person name="Sasaki A."/>
            <person name="Sasakura Y."/>
            <person name="Shoguchi E."/>
            <person name="Shin-i T."/>
            <person name="Spagnuolo A."/>
            <person name="Stainier D."/>
            <person name="Suzuki M.M."/>
            <person name="Tassy O."/>
            <person name="Takatori N."/>
            <person name="Tokuoka M."/>
            <person name="Yagi K."/>
            <person name="Yoshizaki F."/>
            <person name="Wada S."/>
            <person name="Zhang C."/>
            <person name="Hyatt P.D."/>
            <person name="Larimer F."/>
            <person name="Detter C."/>
            <person name="Doggett N."/>
            <person name="Glavina T."/>
            <person name="Hawkins T."/>
            <person name="Richardson P."/>
            <person name="Lucas S."/>
            <person name="Kohara Y."/>
            <person name="Levine M."/>
            <person name="Satoh N."/>
            <person name="Rokhsar D.S."/>
        </authorList>
    </citation>
    <scope>NUCLEOTIDE SEQUENCE [LARGE SCALE GENOMIC DNA]</scope>
</reference>
<evidence type="ECO:0000259" key="4">
    <source>
        <dbReference type="PROSITE" id="PS50011"/>
    </source>
</evidence>
<sequence>MSVDQHKPMVTVSSSASIGYIQASNANSIAYVTEDEEGNTPFQFTTTDADNNGTFIYEVTSPYDVTKAGYLIYDPLGTTTTFSDIIEIVAVNIDVDVASPNRRSDPVSITVNSVTTPEPTTMETTQPETTEATTQQVTTPVSTTEQVTTEATTVTTPASTTQQVTTQATTVTTPSSTTEQVTTPATTGNTHPSSTAPGSTTVSTSNIPSQPCPVDMTTKGNGVPVGDQVSAVTLYAVAGSLGAALAICLIIIAYLLYKYCREPKDVDDDKSDDGNKPESENMSSEQIITVTGYSNGAYDKHNESNDGVYTEVNEVEGKENDSGTEINEYDQDRSSPEPEPEEEDEEEEASLPEPFVPPEEEDRNSELELPAGGLVAAGIAGAAVATAIADEVDDKDVLPLPVNEDDAQDYGKAYVNDDVRHERILKTGSFGSLQLVTIQKYGSERRDKLSVVHKYKLAKISYTEKSSVESRIVLLERICEQEHNNILQYYGKHEDADEIHFAMMYAEKGNLRDHLRSHGHELSSSQILFLISGAGKGLQYLHSRNIVHCHLQAKCIMLDNQLTPLVTDVENNEIASVKVGDRERWQALEVLNNELSSKSTDIWSFGVLMWEVLSLGAVPYEDLSIATGQIKEYLESGQRLRQPAGCSDAVFKVMEGCWNERSRMRPDVYVLNGSLDEMLTQDHDELISMGVTSNVSPGDVTIDVSTDRLYPNLDQEEDFTAF</sequence>
<dbReference type="Pfam" id="PF07714">
    <property type="entry name" value="PK_Tyr_Ser-Thr"/>
    <property type="match status" value="1"/>
</dbReference>